<proteinExistence type="predicted"/>
<sequence>MRFVMRILGVAAARCAKLKLRCLIYSRQEDEACARADGKLIATCKLCAGRLSGKSENCGNENGIRKNACPAGARRHPQKRDCVSPLAQKRVGREKARIR</sequence>
<evidence type="ECO:0000313" key="3">
    <source>
        <dbReference type="Proteomes" id="UP001497644"/>
    </source>
</evidence>
<dbReference type="Proteomes" id="UP001497644">
    <property type="component" value="Chromosome 2"/>
</dbReference>
<keyword evidence="3" id="KW-1185">Reference proteome</keyword>
<dbReference type="AlphaFoldDB" id="A0AAV2NKH7"/>
<dbReference type="EMBL" id="OZ034825">
    <property type="protein sequence ID" value="CAL1680299.1"/>
    <property type="molecule type" value="Genomic_DNA"/>
</dbReference>
<feature type="region of interest" description="Disordered" evidence="1">
    <location>
        <begin position="68"/>
        <end position="99"/>
    </location>
</feature>
<reference evidence="2" key="1">
    <citation type="submission" date="2024-04" db="EMBL/GenBank/DDBJ databases">
        <authorList>
            <consortium name="Molecular Ecology Group"/>
        </authorList>
    </citation>
    <scope>NUCLEOTIDE SEQUENCE</scope>
</reference>
<organism evidence="2 3">
    <name type="scientific">Lasius platythorax</name>
    <dbReference type="NCBI Taxonomy" id="488582"/>
    <lineage>
        <taxon>Eukaryota</taxon>
        <taxon>Metazoa</taxon>
        <taxon>Ecdysozoa</taxon>
        <taxon>Arthropoda</taxon>
        <taxon>Hexapoda</taxon>
        <taxon>Insecta</taxon>
        <taxon>Pterygota</taxon>
        <taxon>Neoptera</taxon>
        <taxon>Endopterygota</taxon>
        <taxon>Hymenoptera</taxon>
        <taxon>Apocrita</taxon>
        <taxon>Aculeata</taxon>
        <taxon>Formicoidea</taxon>
        <taxon>Formicidae</taxon>
        <taxon>Formicinae</taxon>
        <taxon>Lasius</taxon>
        <taxon>Lasius</taxon>
    </lineage>
</organism>
<protein>
    <submittedName>
        <fullName evidence="2">Uncharacterized protein</fullName>
    </submittedName>
</protein>
<evidence type="ECO:0000313" key="2">
    <source>
        <dbReference type="EMBL" id="CAL1680299.1"/>
    </source>
</evidence>
<gene>
    <name evidence="2" type="ORF">LPLAT_LOCUS6350</name>
</gene>
<evidence type="ECO:0000256" key="1">
    <source>
        <dbReference type="SAM" id="MobiDB-lite"/>
    </source>
</evidence>
<accession>A0AAV2NKH7</accession>
<name>A0AAV2NKH7_9HYME</name>